<reference evidence="5" key="1">
    <citation type="submission" date="2022-06" db="EMBL/GenBank/DDBJ databases">
        <title>Aquibacillus sp. a new bacterium isolated from soil saline samples.</title>
        <authorList>
            <person name="Galisteo C."/>
            <person name="De La Haba R."/>
            <person name="Sanchez-Porro C."/>
            <person name="Ventosa A."/>
        </authorList>
    </citation>
    <scope>NUCLEOTIDE SEQUENCE</scope>
    <source>
        <strain evidence="5">JCM 12387</strain>
    </source>
</reference>
<dbReference type="PANTHER" id="PTHR47628">
    <property type="match status" value="1"/>
</dbReference>
<dbReference type="RefSeq" id="WP_259870688.1">
    <property type="nucleotide sequence ID" value="NZ_JAMQJZ010000003.1"/>
</dbReference>
<keyword evidence="6" id="KW-1185">Reference proteome</keyword>
<dbReference type="Pfam" id="PF13458">
    <property type="entry name" value="Peripla_BP_6"/>
    <property type="match status" value="1"/>
</dbReference>
<dbReference type="SUPFAM" id="SSF53822">
    <property type="entry name" value="Periplasmic binding protein-like I"/>
    <property type="match status" value="1"/>
</dbReference>
<dbReference type="InterPro" id="IPR028082">
    <property type="entry name" value="Peripla_BP_I"/>
</dbReference>
<comment type="caution">
    <text evidence="5">The sequence shown here is derived from an EMBL/GenBank/DDBJ whole genome shotgun (WGS) entry which is preliminary data.</text>
</comment>
<evidence type="ECO:0000313" key="5">
    <source>
        <dbReference type="EMBL" id="MDC3419863.1"/>
    </source>
</evidence>
<evidence type="ECO:0000256" key="1">
    <source>
        <dbReference type="ARBA" id="ARBA00010062"/>
    </source>
</evidence>
<dbReference type="CDD" id="cd06331">
    <property type="entry name" value="PBP1_AmiC-like"/>
    <property type="match status" value="1"/>
</dbReference>
<feature type="signal peptide" evidence="3">
    <location>
        <begin position="1"/>
        <end position="18"/>
    </location>
</feature>
<name>A0A9X3WJ38_9BACI</name>
<evidence type="ECO:0000313" key="6">
    <source>
        <dbReference type="Proteomes" id="UP001145072"/>
    </source>
</evidence>
<dbReference type="InterPro" id="IPR028081">
    <property type="entry name" value="Leu-bd"/>
</dbReference>
<sequence length="382" mass="40987">MKKIFAILVMIVFVGVLVACNQTSGASNDNTIKIGIIADLSGSGSTLGPGAVNAAELAVEEINAGGGVLGKEVELITGDSASDAKTANDQAKTILNKNKADALFLMSNSANREAMMSTVEKSNKLFFYTPIYEGGSYGDNMYFSGEVPSQQIEPVIPHIMETYEAKKWFIVGNDYVWARKTSEILKGAVEGNGGEIVGEEYVPMGTSDFSTIISNIQSADPDFISVEVVGADAISFVKQLESMGLDKGLFAYNVDEDSIKAMGKGAVGMLEAASYFYNLDTEANKEYLKNYTEKFGEDAVRPNFVSNSPYEPIHIWAKAVNEAGNLEVKEVNEALPTVTFSGPKGEVSFDGEGHHASLPIFLGEVGDDLEVTIVKEFGIIEP</sequence>
<organism evidence="5 6">
    <name type="scientific">Aquibacillus koreensis</name>
    <dbReference type="NCBI Taxonomy" id="279446"/>
    <lineage>
        <taxon>Bacteria</taxon>
        <taxon>Bacillati</taxon>
        <taxon>Bacillota</taxon>
        <taxon>Bacilli</taxon>
        <taxon>Bacillales</taxon>
        <taxon>Bacillaceae</taxon>
        <taxon>Aquibacillus</taxon>
    </lineage>
</organism>
<proteinExistence type="inferred from homology"/>
<evidence type="ECO:0000259" key="4">
    <source>
        <dbReference type="Pfam" id="PF13458"/>
    </source>
</evidence>
<feature type="chain" id="PRO_5040995919" evidence="3">
    <location>
        <begin position="19"/>
        <end position="382"/>
    </location>
</feature>
<dbReference type="Proteomes" id="UP001145072">
    <property type="component" value="Unassembled WGS sequence"/>
</dbReference>
<dbReference type="EMBL" id="JAMQJZ010000003">
    <property type="protein sequence ID" value="MDC3419863.1"/>
    <property type="molecule type" value="Genomic_DNA"/>
</dbReference>
<feature type="domain" description="Leucine-binding protein" evidence="4">
    <location>
        <begin position="31"/>
        <end position="366"/>
    </location>
</feature>
<evidence type="ECO:0000256" key="3">
    <source>
        <dbReference type="SAM" id="SignalP"/>
    </source>
</evidence>
<dbReference type="PROSITE" id="PS51257">
    <property type="entry name" value="PROKAR_LIPOPROTEIN"/>
    <property type="match status" value="1"/>
</dbReference>
<protein>
    <submittedName>
        <fullName evidence="5">Substrate-binding protein</fullName>
    </submittedName>
</protein>
<accession>A0A9X3WJ38</accession>
<comment type="similarity">
    <text evidence="1">Belongs to the leucine-binding protein family.</text>
</comment>
<dbReference type="AlphaFoldDB" id="A0A9X3WJ38"/>
<gene>
    <name evidence="5" type="ORF">NC661_05715</name>
</gene>
<keyword evidence="2 3" id="KW-0732">Signal</keyword>
<evidence type="ECO:0000256" key="2">
    <source>
        <dbReference type="ARBA" id="ARBA00022729"/>
    </source>
</evidence>
<dbReference type="Gene3D" id="3.40.50.2300">
    <property type="match status" value="2"/>
</dbReference>
<dbReference type="PANTHER" id="PTHR47628:SF1">
    <property type="entry name" value="ALIPHATIC AMIDASE EXPRESSION-REGULATING PROTEIN"/>
    <property type="match status" value="1"/>
</dbReference>